<evidence type="ECO:0000313" key="2">
    <source>
        <dbReference type="Proteomes" id="UP000054217"/>
    </source>
</evidence>
<proteinExistence type="predicted"/>
<reference evidence="2" key="2">
    <citation type="submission" date="2015-01" db="EMBL/GenBank/DDBJ databases">
        <title>Evolutionary Origins and Diversification of the Mycorrhizal Mutualists.</title>
        <authorList>
            <consortium name="DOE Joint Genome Institute"/>
            <consortium name="Mycorrhizal Genomics Consortium"/>
            <person name="Kohler A."/>
            <person name="Kuo A."/>
            <person name="Nagy L.G."/>
            <person name="Floudas D."/>
            <person name="Copeland A."/>
            <person name="Barry K.W."/>
            <person name="Cichocki N."/>
            <person name="Veneault-Fourrey C."/>
            <person name="LaButti K."/>
            <person name="Lindquist E.A."/>
            <person name="Lipzen A."/>
            <person name="Lundell T."/>
            <person name="Morin E."/>
            <person name="Murat C."/>
            <person name="Riley R."/>
            <person name="Ohm R."/>
            <person name="Sun H."/>
            <person name="Tunlid A."/>
            <person name="Henrissat B."/>
            <person name="Grigoriev I.V."/>
            <person name="Hibbett D.S."/>
            <person name="Martin F."/>
        </authorList>
    </citation>
    <scope>NUCLEOTIDE SEQUENCE [LARGE SCALE GENOMIC DNA]</scope>
    <source>
        <strain evidence="2">Marx 270</strain>
    </source>
</reference>
<dbReference type="EMBL" id="KN832381">
    <property type="protein sequence ID" value="KIN92783.1"/>
    <property type="molecule type" value="Genomic_DNA"/>
</dbReference>
<name>A0A0C3NB29_PISTI</name>
<dbReference type="HOGENOM" id="CLU_2027692_0_0_1"/>
<evidence type="ECO:0000313" key="1">
    <source>
        <dbReference type="EMBL" id="KIN92783.1"/>
    </source>
</evidence>
<dbReference type="InParanoid" id="A0A0C3NB29"/>
<dbReference type="AlphaFoldDB" id="A0A0C3NB29"/>
<dbReference type="OrthoDB" id="10623856at2759"/>
<accession>A0A0C3NB29</accession>
<organism evidence="1 2">
    <name type="scientific">Pisolithus tinctorius Marx 270</name>
    <dbReference type="NCBI Taxonomy" id="870435"/>
    <lineage>
        <taxon>Eukaryota</taxon>
        <taxon>Fungi</taxon>
        <taxon>Dikarya</taxon>
        <taxon>Basidiomycota</taxon>
        <taxon>Agaricomycotina</taxon>
        <taxon>Agaricomycetes</taxon>
        <taxon>Agaricomycetidae</taxon>
        <taxon>Boletales</taxon>
        <taxon>Sclerodermatineae</taxon>
        <taxon>Pisolithaceae</taxon>
        <taxon>Pisolithus</taxon>
    </lineage>
</organism>
<keyword evidence="2" id="KW-1185">Reference proteome</keyword>
<protein>
    <submittedName>
        <fullName evidence="1">Uncharacterized protein</fullName>
    </submittedName>
</protein>
<gene>
    <name evidence="1" type="ORF">M404DRAFT_36724</name>
</gene>
<dbReference type="Proteomes" id="UP000054217">
    <property type="component" value="Unassembled WGS sequence"/>
</dbReference>
<sequence>MLNDCQVLTLEWVWTRGKMAILISRSSLSFVLSLAPQGSAEPHSSLSFFLRSRPPLPLTVRPKQLSQQPFVRRLDLDVSLKADLFGTQPSLTAQLDDSGPGFGPENLPVFTQSFRTSTLELP</sequence>
<reference evidence="1 2" key="1">
    <citation type="submission" date="2014-04" db="EMBL/GenBank/DDBJ databases">
        <authorList>
            <consortium name="DOE Joint Genome Institute"/>
            <person name="Kuo A."/>
            <person name="Kohler A."/>
            <person name="Costa M.D."/>
            <person name="Nagy L.G."/>
            <person name="Floudas D."/>
            <person name="Copeland A."/>
            <person name="Barry K.W."/>
            <person name="Cichocki N."/>
            <person name="Veneault-Fourrey C."/>
            <person name="LaButti K."/>
            <person name="Lindquist E.A."/>
            <person name="Lipzen A."/>
            <person name="Lundell T."/>
            <person name="Morin E."/>
            <person name="Murat C."/>
            <person name="Sun H."/>
            <person name="Tunlid A."/>
            <person name="Henrissat B."/>
            <person name="Grigoriev I.V."/>
            <person name="Hibbett D.S."/>
            <person name="Martin F."/>
            <person name="Nordberg H.P."/>
            <person name="Cantor M.N."/>
            <person name="Hua S.X."/>
        </authorList>
    </citation>
    <scope>NUCLEOTIDE SEQUENCE [LARGE SCALE GENOMIC DNA]</scope>
    <source>
        <strain evidence="1 2">Marx 270</strain>
    </source>
</reference>